<sequence>MGIFWDLLQQDELQKQEKKANSLEERIEQLEQELTETRTLLKKTLVALETHLNQDIDGDGKMG</sequence>
<gene>
    <name evidence="2" type="ORF">FJ651_10780</name>
</gene>
<accession>A0A506PI68</accession>
<dbReference type="EMBL" id="VHIQ01000005">
    <property type="protein sequence ID" value="TPV32792.1"/>
    <property type="molecule type" value="Genomic_DNA"/>
</dbReference>
<protein>
    <submittedName>
        <fullName evidence="2">Uncharacterized protein</fullName>
    </submittedName>
</protein>
<dbReference type="AlphaFoldDB" id="A0A506PI68"/>
<keyword evidence="3" id="KW-1185">Reference proteome</keyword>
<organism evidence="2 3">
    <name type="scientific">Paucihalobacter ruber</name>
    <dbReference type="NCBI Taxonomy" id="2567861"/>
    <lineage>
        <taxon>Bacteria</taxon>
        <taxon>Pseudomonadati</taxon>
        <taxon>Bacteroidota</taxon>
        <taxon>Flavobacteriia</taxon>
        <taxon>Flavobacteriales</taxon>
        <taxon>Flavobacteriaceae</taxon>
        <taxon>Paucihalobacter</taxon>
    </lineage>
</organism>
<evidence type="ECO:0000256" key="1">
    <source>
        <dbReference type="SAM" id="Coils"/>
    </source>
</evidence>
<proteinExistence type="predicted"/>
<dbReference type="Proteomes" id="UP000317332">
    <property type="component" value="Unassembled WGS sequence"/>
</dbReference>
<evidence type="ECO:0000313" key="3">
    <source>
        <dbReference type="Proteomes" id="UP000317332"/>
    </source>
</evidence>
<dbReference type="RefSeq" id="WP_140990539.1">
    <property type="nucleotide sequence ID" value="NZ_VHIQ01000005.1"/>
</dbReference>
<evidence type="ECO:0000313" key="2">
    <source>
        <dbReference type="EMBL" id="TPV32792.1"/>
    </source>
</evidence>
<reference evidence="2 3" key="1">
    <citation type="submission" date="2019-06" db="EMBL/GenBank/DDBJ databases">
        <title>Flavobacteriaceae Paucihalobacterium erythroidium CWB-1, complete genome.</title>
        <authorList>
            <person name="Wu S."/>
        </authorList>
    </citation>
    <scope>NUCLEOTIDE SEQUENCE [LARGE SCALE GENOMIC DNA]</scope>
    <source>
        <strain evidence="2 3">CWB-1</strain>
    </source>
</reference>
<keyword evidence="1" id="KW-0175">Coiled coil</keyword>
<comment type="caution">
    <text evidence="2">The sequence shown here is derived from an EMBL/GenBank/DDBJ whole genome shotgun (WGS) entry which is preliminary data.</text>
</comment>
<name>A0A506PI68_9FLAO</name>
<feature type="coiled-coil region" evidence="1">
    <location>
        <begin position="13"/>
        <end position="47"/>
    </location>
</feature>